<evidence type="ECO:0000313" key="8">
    <source>
        <dbReference type="EMBL" id="GLR19112.1"/>
    </source>
</evidence>
<dbReference type="PANTHER" id="PTHR10755:SF0">
    <property type="entry name" value="OXYGEN-DEPENDENT COPROPORPHYRINOGEN-III OXIDASE, MITOCHONDRIAL"/>
    <property type="match status" value="1"/>
</dbReference>
<evidence type="ECO:0000256" key="5">
    <source>
        <dbReference type="ARBA" id="ARBA00023002"/>
    </source>
</evidence>
<comment type="pathway">
    <text evidence="1">Porphyrin-containing compound metabolism; protoporphyrin-IX biosynthesis; protoporphyrinogen-IX from coproporphyrinogen-III (O2 route): step 1/1.</text>
</comment>
<dbReference type="GO" id="GO:0006782">
    <property type="term" value="P:protoporphyrinogen IX biosynthetic process"/>
    <property type="evidence" value="ECO:0007669"/>
    <property type="project" value="TreeGrafter"/>
</dbReference>
<comment type="caution">
    <text evidence="8">The sequence shown here is derived from an EMBL/GenBank/DDBJ whole genome shotgun (WGS) entry which is preliminary data.</text>
</comment>
<dbReference type="PRINTS" id="PR00073">
    <property type="entry name" value="COPRGNOXDASE"/>
</dbReference>
<dbReference type="Gene3D" id="3.40.1500.10">
    <property type="entry name" value="Coproporphyrinogen III oxidase, aerobic"/>
    <property type="match status" value="1"/>
</dbReference>
<gene>
    <name evidence="8" type="primary">hemF</name>
    <name evidence="8" type="ORF">GCM10007940_37280</name>
</gene>
<dbReference type="Pfam" id="PF01218">
    <property type="entry name" value="Coprogen_oxidas"/>
    <property type="match status" value="1"/>
</dbReference>
<evidence type="ECO:0000256" key="1">
    <source>
        <dbReference type="ARBA" id="ARBA00005168"/>
    </source>
</evidence>
<dbReference type="Proteomes" id="UP001156666">
    <property type="component" value="Unassembled WGS sequence"/>
</dbReference>
<dbReference type="NCBIfam" id="NF003727">
    <property type="entry name" value="PRK05330.1"/>
    <property type="match status" value="1"/>
</dbReference>
<keyword evidence="6" id="KW-0350">Heme biosynthesis</keyword>
<dbReference type="PIRSF" id="PIRSF000166">
    <property type="entry name" value="Coproporphyri_ox"/>
    <property type="match status" value="1"/>
</dbReference>
<evidence type="ECO:0000256" key="2">
    <source>
        <dbReference type="ARBA" id="ARBA00010644"/>
    </source>
</evidence>
<evidence type="ECO:0000256" key="4">
    <source>
        <dbReference type="ARBA" id="ARBA00012869"/>
    </source>
</evidence>
<name>A0AA37SRS8_9BACT</name>
<keyword evidence="7" id="KW-0627">Porphyrin biosynthesis</keyword>
<dbReference type="InterPro" id="IPR001260">
    <property type="entry name" value="Coprogen_oxidase_aer"/>
</dbReference>
<dbReference type="GO" id="GO:0005737">
    <property type="term" value="C:cytoplasm"/>
    <property type="evidence" value="ECO:0007669"/>
    <property type="project" value="TreeGrafter"/>
</dbReference>
<comment type="similarity">
    <text evidence="2">Belongs to the aerobic coproporphyrinogen-III oxidase family.</text>
</comment>
<dbReference type="PANTHER" id="PTHR10755">
    <property type="entry name" value="COPROPORPHYRINOGEN III OXIDASE, MITOCHONDRIAL"/>
    <property type="match status" value="1"/>
</dbReference>
<dbReference type="EC" id="1.3.3.3" evidence="4"/>
<dbReference type="EMBL" id="BSOH01000027">
    <property type="protein sequence ID" value="GLR19112.1"/>
    <property type="molecule type" value="Genomic_DNA"/>
</dbReference>
<evidence type="ECO:0000256" key="6">
    <source>
        <dbReference type="ARBA" id="ARBA00023133"/>
    </source>
</evidence>
<comment type="subunit">
    <text evidence="3">Homodimer.</text>
</comment>
<dbReference type="InterPro" id="IPR036406">
    <property type="entry name" value="Coprogen_oxidase_aer_sf"/>
</dbReference>
<sequence>MIKEQFENKIKALQKEIVLAFLEEDEDLQLLEDTWDRPGGGGGISNILSNGKYIEKGGVNISMVHGILPDEMKKRLNAVSATFYASGISLVIHPVNPFAPTVHFNIRYFELYEKDVMVDAWFGGGMDMTPYYIFEEDAVHFHTTLKNACDLHNESYYSTFKAKCDDYFFNSHRDEHRGIGGIFYDYLKDQPQEKLAFTSKIGDAFLKAYLPVFQKRKDTPYNADQKIWQEIRRGRYVEFNLIHDRGTLFGLKTNGRTESILMSLPPTVRWEYNHHPEAGSEEAKLLEALKPKDWVTLK</sequence>
<accession>A0AA37SRS8</accession>
<dbReference type="AlphaFoldDB" id="A0AA37SRS8"/>
<evidence type="ECO:0000256" key="7">
    <source>
        <dbReference type="ARBA" id="ARBA00023244"/>
    </source>
</evidence>
<protein>
    <recommendedName>
        <fullName evidence="4">coproporphyrinogen oxidase</fullName>
        <ecNumber evidence="4">1.3.3.3</ecNumber>
    </recommendedName>
</protein>
<dbReference type="GO" id="GO:0004109">
    <property type="term" value="F:coproporphyrinogen oxidase activity"/>
    <property type="evidence" value="ECO:0007669"/>
    <property type="project" value="UniProtKB-EC"/>
</dbReference>
<evidence type="ECO:0000256" key="3">
    <source>
        <dbReference type="ARBA" id="ARBA00011738"/>
    </source>
</evidence>
<reference evidence="8" key="2">
    <citation type="submission" date="2023-01" db="EMBL/GenBank/DDBJ databases">
        <title>Draft genome sequence of Portibacter lacus strain NBRC 108769.</title>
        <authorList>
            <person name="Sun Q."/>
            <person name="Mori K."/>
        </authorList>
    </citation>
    <scope>NUCLEOTIDE SEQUENCE</scope>
    <source>
        <strain evidence="8">NBRC 108769</strain>
    </source>
</reference>
<organism evidence="8 9">
    <name type="scientific">Portibacter lacus</name>
    <dbReference type="NCBI Taxonomy" id="1099794"/>
    <lineage>
        <taxon>Bacteria</taxon>
        <taxon>Pseudomonadati</taxon>
        <taxon>Bacteroidota</taxon>
        <taxon>Saprospiria</taxon>
        <taxon>Saprospirales</taxon>
        <taxon>Haliscomenobacteraceae</taxon>
        <taxon>Portibacter</taxon>
    </lineage>
</organism>
<proteinExistence type="inferred from homology"/>
<reference evidence="8" key="1">
    <citation type="journal article" date="2014" name="Int. J. Syst. Evol. Microbiol.">
        <title>Complete genome sequence of Corynebacterium casei LMG S-19264T (=DSM 44701T), isolated from a smear-ripened cheese.</title>
        <authorList>
            <consortium name="US DOE Joint Genome Institute (JGI-PGF)"/>
            <person name="Walter F."/>
            <person name="Albersmeier A."/>
            <person name="Kalinowski J."/>
            <person name="Ruckert C."/>
        </authorList>
    </citation>
    <scope>NUCLEOTIDE SEQUENCE</scope>
    <source>
        <strain evidence="8">NBRC 108769</strain>
    </source>
</reference>
<keyword evidence="5" id="KW-0560">Oxidoreductase</keyword>
<evidence type="ECO:0000313" key="9">
    <source>
        <dbReference type="Proteomes" id="UP001156666"/>
    </source>
</evidence>
<dbReference type="SUPFAM" id="SSF102886">
    <property type="entry name" value="Coproporphyrinogen III oxidase"/>
    <property type="match status" value="1"/>
</dbReference>
<keyword evidence="9" id="KW-1185">Reference proteome</keyword>